<dbReference type="PANTHER" id="PTHR34218:SF4">
    <property type="entry name" value="ACYL-HOMOSERINE LACTONE ACYLASE QUIP"/>
    <property type="match status" value="1"/>
</dbReference>
<dbReference type="InterPro" id="IPR029055">
    <property type="entry name" value="Ntn_hydrolases_N"/>
</dbReference>
<dbReference type="GO" id="GO:0017000">
    <property type="term" value="P:antibiotic biosynthetic process"/>
    <property type="evidence" value="ECO:0007669"/>
    <property type="project" value="InterPro"/>
</dbReference>
<dbReference type="Gene3D" id="3.60.20.10">
    <property type="entry name" value="Glutamine Phosphoribosylpyrophosphate, subunit 1, domain 1"/>
    <property type="match status" value="1"/>
</dbReference>
<protein>
    <submittedName>
        <fullName evidence="1">Uncharacterized protein</fullName>
    </submittedName>
</protein>
<dbReference type="AlphaFoldDB" id="X1M541"/>
<dbReference type="GO" id="GO:0016787">
    <property type="term" value="F:hydrolase activity"/>
    <property type="evidence" value="ECO:0007669"/>
    <property type="project" value="InterPro"/>
</dbReference>
<evidence type="ECO:0000313" key="1">
    <source>
        <dbReference type="EMBL" id="GAI26737.1"/>
    </source>
</evidence>
<dbReference type="SUPFAM" id="SSF56235">
    <property type="entry name" value="N-terminal nucleophile aminohydrolases (Ntn hydrolases)"/>
    <property type="match status" value="1"/>
</dbReference>
<proteinExistence type="predicted"/>
<dbReference type="EMBL" id="BARV01015088">
    <property type="protein sequence ID" value="GAI26737.1"/>
    <property type="molecule type" value="Genomic_DNA"/>
</dbReference>
<comment type="caution">
    <text evidence="1">The sequence shown here is derived from an EMBL/GenBank/DDBJ whole genome shotgun (WGS) entry which is preliminary data.</text>
</comment>
<reference evidence="1" key="1">
    <citation type="journal article" date="2014" name="Front. Microbiol.">
        <title>High frequency of phylogenetically diverse reductive dehalogenase-homologous genes in deep subseafloor sedimentary metagenomes.</title>
        <authorList>
            <person name="Kawai M."/>
            <person name="Futagami T."/>
            <person name="Toyoda A."/>
            <person name="Takaki Y."/>
            <person name="Nishi S."/>
            <person name="Hori S."/>
            <person name="Arai W."/>
            <person name="Tsubouchi T."/>
            <person name="Morono Y."/>
            <person name="Uchiyama I."/>
            <person name="Ito T."/>
            <person name="Fujiyama A."/>
            <person name="Inagaki F."/>
            <person name="Takami H."/>
        </authorList>
    </citation>
    <scope>NUCLEOTIDE SEQUENCE</scope>
    <source>
        <strain evidence="1">Expedition CK06-06</strain>
    </source>
</reference>
<feature type="non-terminal residue" evidence="1">
    <location>
        <position position="213"/>
    </location>
</feature>
<organism evidence="1">
    <name type="scientific">marine sediment metagenome</name>
    <dbReference type="NCBI Taxonomy" id="412755"/>
    <lineage>
        <taxon>unclassified sequences</taxon>
        <taxon>metagenomes</taxon>
        <taxon>ecological metagenomes</taxon>
    </lineage>
</organism>
<sequence>MKIIQNDIFSKKGELFLPYIEEIKTAKNELKDALEILKSWDLRMSSGKEAALHNIFMNFFHEEVFKDDLGEDYGRFDTLFRRKQAGLLRILSDPLSPWFDKKETQVVETREEIIKISLERAYKWLKGRYGSPDKWDWMKINSLRFRHPLGDVPLLKFLNRGPYPMAGDAFTVRVSFSPSLKKKSGVSYRQIIDLSDFRNSVCVLSSGESGHFL</sequence>
<gene>
    <name evidence="1" type="ORF">S06H3_26147</name>
</gene>
<accession>X1M541</accession>
<dbReference type="Pfam" id="PF01804">
    <property type="entry name" value="Penicil_amidase"/>
    <property type="match status" value="1"/>
</dbReference>
<name>X1M541_9ZZZZ</name>
<dbReference type="InterPro" id="IPR002692">
    <property type="entry name" value="S45"/>
</dbReference>
<dbReference type="PANTHER" id="PTHR34218">
    <property type="entry name" value="PEPTIDASE S45 PENICILLIN AMIDASE"/>
    <property type="match status" value="1"/>
</dbReference>